<dbReference type="Proteomes" id="UP000246077">
    <property type="component" value="Unassembled WGS sequence"/>
</dbReference>
<evidence type="ECO:0000256" key="6">
    <source>
        <dbReference type="RuleBase" id="RU362125"/>
    </source>
</evidence>
<dbReference type="EMBL" id="QGLF01000002">
    <property type="protein sequence ID" value="PWR22005.1"/>
    <property type="molecule type" value="Genomic_DNA"/>
</dbReference>
<dbReference type="InterPro" id="IPR036250">
    <property type="entry name" value="AcylCo_DH-like_C"/>
</dbReference>
<dbReference type="FunFam" id="2.40.110.10:FF:000002">
    <property type="entry name" value="Acyl-CoA dehydrogenase fadE12"/>
    <property type="match status" value="1"/>
</dbReference>
<dbReference type="InterPro" id="IPR046373">
    <property type="entry name" value="Acyl-CoA_Oxase/DH_mid-dom_sf"/>
</dbReference>
<dbReference type="PANTHER" id="PTHR43884:SF12">
    <property type="entry name" value="ISOVALERYL-COA DEHYDROGENASE, MITOCHONDRIAL-RELATED"/>
    <property type="match status" value="1"/>
</dbReference>
<evidence type="ECO:0000256" key="2">
    <source>
        <dbReference type="ARBA" id="ARBA00009347"/>
    </source>
</evidence>
<dbReference type="InterPro" id="IPR006091">
    <property type="entry name" value="Acyl-CoA_Oxase/DH_mid-dom"/>
</dbReference>
<comment type="similarity">
    <text evidence="2 6">Belongs to the acyl-CoA dehydrogenase family.</text>
</comment>
<feature type="domain" description="Acyl-CoA dehydrogenase/oxidase N-terminal" evidence="9">
    <location>
        <begin position="11"/>
        <end position="122"/>
    </location>
</feature>
<dbReference type="Pfam" id="PF00441">
    <property type="entry name" value="Acyl-CoA_dh_1"/>
    <property type="match status" value="1"/>
</dbReference>
<evidence type="ECO:0000259" key="9">
    <source>
        <dbReference type="Pfam" id="PF02771"/>
    </source>
</evidence>
<accession>A0A317EA33</accession>
<dbReference type="GO" id="GO:0050660">
    <property type="term" value="F:flavin adenine dinucleotide binding"/>
    <property type="evidence" value="ECO:0007669"/>
    <property type="project" value="InterPro"/>
</dbReference>
<keyword evidence="4 6" id="KW-0274">FAD</keyword>
<feature type="domain" description="Acyl-CoA oxidase/dehydrogenase middle" evidence="8">
    <location>
        <begin position="127"/>
        <end position="221"/>
    </location>
</feature>
<dbReference type="InterPro" id="IPR009075">
    <property type="entry name" value="AcylCo_DH/oxidase_C"/>
</dbReference>
<dbReference type="Gene3D" id="1.20.140.10">
    <property type="entry name" value="Butyryl-CoA Dehydrogenase, subunit A, domain 3"/>
    <property type="match status" value="1"/>
</dbReference>
<proteinExistence type="inferred from homology"/>
<dbReference type="OrthoDB" id="5510711at2"/>
<organism evidence="10 11">
    <name type="scientific">Zavarzinia compransoris</name>
    <dbReference type="NCBI Taxonomy" id="1264899"/>
    <lineage>
        <taxon>Bacteria</taxon>
        <taxon>Pseudomonadati</taxon>
        <taxon>Pseudomonadota</taxon>
        <taxon>Alphaproteobacteria</taxon>
        <taxon>Rhodospirillales</taxon>
        <taxon>Zavarziniaceae</taxon>
        <taxon>Zavarzinia</taxon>
    </lineage>
</organism>
<evidence type="ECO:0000256" key="4">
    <source>
        <dbReference type="ARBA" id="ARBA00022827"/>
    </source>
</evidence>
<dbReference type="FunFam" id="1.20.140.10:FF:000001">
    <property type="entry name" value="Acyl-CoA dehydrogenase"/>
    <property type="match status" value="1"/>
</dbReference>
<feature type="domain" description="Acyl-CoA dehydrogenase/oxidase C-terminal" evidence="7">
    <location>
        <begin position="234"/>
        <end position="382"/>
    </location>
</feature>
<dbReference type="Pfam" id="PF02771">
    <property type="entry name" value="Acyl-CoA_dh_N"/>
    <property type="match status" value="1"/>
</dbReference>
<dbReference type="PANTHER" id="PTHR43884">
    <property type="entry name" value="ACYL-COA DEHYDROGENASE"/>
    <property type="match status" value="1"/>
</dbReference>
<dbReference type="InterPro" id="IPR013786">
    <property type="entry name" value="AcylCoA_DH/ox_N"/>
</dbReference>
<dbReference type="Gene3D" id="1.10.540.10">
    <property type="entry name" value="Acyl-CoA dehydrogenase/oxidase, N-terminal domain"/>
    <property type="match status" value="1"/>
</dbReference>
<evidence type="ECO:0000256" key="1">
    <source>
        <dbReference type="ARBA" id="ARBA00001974"/>
    </source>
</evidence>
<dbReference type="AlphaFoldDB" id="A0A317EA33"/>
<reference evidence="11" key="1">
    <citation type="submission" date="2018-05" db="EMBL/GenBank/DDBJ databases">
        <title>Zavarzinia sp. HR-AS.</title>
        <authorList>
            <person name="Lee Y."/>
            <person name="Jeon C.O."/>
        </authorList>
    </citation>
    <scope>NUCLEOTIDE SEQUENCE [LARGE SCALE GENOMIC DNA]</scope>
    <source>
        <strain evidence="11">DSM 1231</strain>
    </source>
</reference>
<evidence type="ECO:0000259" key="8">
    <source>
        <dbReference type="Pfam" id="PF02770"/>
    </source>
</evidence>
<comment type="caution">
    <text evidence="10">The sequence shown here is derived from an EMBL/GenBank/DDBJ whole genome shotgun (WGS) entry which is preliminary data.</text>
</comment>
<evidence type="ECO:0000259" key="7">
    <source>
        <dbReference type="Pfam" id="PF00441"/>
    </source>
</evidence>
<dbReference type="InterPro" id="IPR006089">
    <property type="entry name" value="Acyl-CoA_DH_CS"/>
</dbReference>
<dbReference type="InterPro" id="IPR009100">
    <property type="entry name" value="AcylCoA_DH/oxidase_NM_dom_sf"/>
</dbReference>
<dbReference type="RefSeq" id="WP_109920650.1">
    <property type="nucleotide sequence ID" value="NZ_QGLF01000002.1"/>
</dbReference>
<dbReference type="SUPFAM" id="SSF47203">
    <property type="entry name" value="Acyl-CoA dehydrogenase C-terminal domain-like"/>
    <property type="match status" value="1"/>
</dbReference>
<gene>
    <name evidence="10" type="ORF">DKG75_08480</name>
</gene>
<dbReference type="GO" id="GO:0003995">
    <property type="term" value="F:acyl-CoA dehydrogenase activity"/>
    <property type="evidence" value="ECO:0007669"/>
    <property type="project" value="InterPro"/>
</dbReference>
<dbReference type="PROSITE" id="PS00073">
    <property type="entry name" value="ACYL_COA_DH_2"/>
    <property type="match status" value="1"/>
</dbReference>
<protein>
    <submittedName>
        <fullName evidence="10">Acyl-CoA dehydrogenase</fullName>
    </submittedName>
</protein>
<dbReference type="SUPFAM" id="SSF56645">
    <property type="entry name" value="Acyl-CoA dehydrogenase NM domain-like"/>
    <property type="match status" value="1"/>
</dbReference>
<name>A0A317EA33_9PROT</name>
<evidence type="ECO:0000256" key="5">
    <source>
        <dbReference type="ARBA" id="ARBA00023002"/>
    </source>
</evidence>
<sequence>MPVPPRPWMNAELEALRDTVVRFIGAEITPKIKAWSDQGHIDRDLWRRAGDLGLLCTDVAEEHGGIGGDITHEALISMELVRGGGNCFRACRSIHVIAAHYVEAYGTAEQKARWLPGLCSGELIAGMGMTEPGGGSDLQNTRTKAVRCQGGYLVNGSKTFITNGSTADLLVLAVKTDPKERAKGMSLILFDTKTAGFRVGQRLDKVGLHYSDTCELFFDDCEVPEDALLGGVEGRGFYQMMEQLPYERAMIAVAGAANVQYAYDLTLDYTREREAFGKRIIEFQNTRFELAEIKTDALVSRLLADHVIERMRDGTADAEVLCMAKFWLTDKQSEVVDRCLQLFGGYGYMMDYPIGRLYADGRIERIYGGTNEIMKELIGRSL</sequence>
<evidence type="ECO:0000313" key="10">
    <source>
        <dbReference type="EMBL" id="PWR22005.1"/>
    </source>
</evidence>
<evidence type="ECO:0000313" key="11">
    <source>
        <dbReference type="Proteomes" id="UP000246077"/>
    </source>
</evidence>
<dbReference type="Pfam" id="PF02770">
    <property type="entry name" value="Acyl-CoA_dh_M"/>
    <property type="match status" value="1"/>
</dbReference>
<dbReference type="InterPro" id="IPR037069">
    <property type="entry name" value="AcylCoA_DH/ox_N_sf"/>
</dbReference>
<keyword evidence="11" id="KW-1185">Reference proteome</keyword>
<keyword evidence="3 6" id="KW-0285">Flavoprotein</keyword>
<comment type="cofactor">
    <cofactor evidence="1 6">
        <name>FAD</name>
        <dbReference type="ChEBI" id="CHEBI:57692"/>
    </cofactor>
</comment>
<evidence type="ECO:0000256" key="3">
    <source>
        <dbReference type="ARBA" id="ARBA00022630"/>
    </source>
</evidence>
<keyword evidence="5 6" id="KW-0560">Oxidoreductase</keyword>
<dbReference type="Gene3D" id="2.40.110.10">
    <property type="entry name" value="Butyryl-CoA Dehydrogenase, subunit A, domain 2"/>
    <property type="match status" value="1"/>
</dbReference>